<name>A0A1Z4MTS5_9CYAN</name>
<dbReference type="EMBL" id="AP018248">
    <property type="protein sequence ID" value="BAY96885.1"/>
    <property type="molecule type" value="Genomic_DNA"/>
</dbReference>
<organism evidence="1 2">
    <name type="scientific">Tolypothrix tenuis PCC 7101</name>
    <dbReference type="NCBI Taxonomy" id="231146"/>
    <lineage>
        <taxon>Bacteria</taxon>
        <taxon>Bacillati</taxon>
        <taxon>Cyanobacteriota</taxon>
        <taxon>Cyanophyceae</taxon>
        <taxon>Nostocales</taxon>
        <taxon>Tolypothrichaceae</taxon>
        <taxon>Tolypothrix</taxon>
    </lineage>
</organism>
<evidence type="ECO:0000313" key="2">
    <source>
        <dbReference type="Proteomes" id="UP000218785"/>
    </source>
</evidence>
<accession>A0A1Z4MTS5</accession>
<dbReference type="RefSeq" id="WP_096574031.1">
    <property type="nucleotide sequence ID" value="NZ_CAWNJS010000001.1"/>
</dbReference>
<sequence length="223" mass="26865">MSNQYFNYDQIIEKCQQSNSIPTYEDLLLALEWRNKRDEILRRDNHSCVLCQQKEFLHIHHTYYLKLTLPWNYPNESLITLCEKCHDKIHKQIKVPVFEIVKGYYVDTNSQPCHRCNGTGRFPEFKHRDNGICYRCRGARYEELIGVSTGKKNNEIHQIAENLYPEDKDNYDEDEYDENGYYKSLTKIEYYGYEIEYENLWDKADRLYGVPDPRLLSEDDKFR</sequence>
<dbReference type="KEGG" id="ttq:NIES37_08220"/>
<gene>
    <name evidence="1" type="ORF">NIES37_08220</name>
</gene>
<protein>
    <recommendedName>
        <fullName evidence="3">HNH endonuclease</fullName>
    </recommendedName>
</protein>
<keyword evidence="2" id="KW-1185">Reference proteome</keyword>
<reference evidence="1 2" key="1">
    <citation type="submission" date="2017-06" db="EMBL/GenBank/DDBJ databases">
        <title>Genome sequencing of cyanobaciteial culture collection at National Institute for Environmental Studies (NIES).</title>
        <authorList>
            <person name="Hirose Y."/>
            <person name="Shimura Y."/>
            <person name="Fujisawa T."/>
            <person name="Nakamura Y."/>
            <person name="Kawachi M."/>
        </authorList>
    </citation>
    <scope>NUCLEOTIDE SEQUENCE [LARGE SCALE GENOMIC DNA]</scope>
    <source>
        <strain evidence="1 2">NIES-37</strain>
    </source>
</reference>
<dbReference type="AlphaFoldDB" id="A0A1Z4MTS5"/>
<proteinExistence type="predicted"/>
<dbReference type="Proteomes" id="UP000218785">
    <property type="component" value="Chromosome"/>
</dbReference>
<evidence type="ECO:0000313" key="1">
    <source>
        <dbReference type="EMBL" id="BAY96885.1"/>
    </source>
</evidence>
<evidence type="ECO:0008006" key="3">
    <source>
        <dbReference type="Google" id="ProtNLM"/>
    </source>
</evidence>